<name>A0A673A781_9TELE</name>
<organism evidence="2 3">
    <name type="scientific">Sphaeramia orbicularis</name>
    <name type="common">orbiculate cardinalfish</name>
    <dbReference type="NCBI Taxonomy" id="375764"/>
    <lineage>
        <taxon>Eukaryota</taxon>
        <taxon>Metazoa</taxon>
        <taxon>Chordata</taxon>
        <taxon>Craniata</taxon>
        <taxon>Vertebrata</taxon>
        <taxon>Euteleostomi</taxon>
        <taxon>Actinopterygii</taxon>
        <taxon>Neopterygii</taxon>
        <taxon>Teleostei</taxon>
        <taxon>Neoteleostei</taxon>
        <taxon>Acanthomorphata</taxon>
        <taxon>Gobiaria</taxon>
        <taxon>Kurtiformes</taxon>
        <taxon>Apogonoidei</taxon>
        <taxon>Apogonidae</taxon>
        <taxon>Apogoninae</taxon>
        <taxon>Sphaeramia</taxon>
    </lineage>
</organism>
<dbReference type="Proteomes" id="UP000472271">
    <property type="component" value="Chromosome 6"/>
</dbReference>
<evidence type="ECO:0000313" key="3">
    <source>
        <dbReference type="Proteomes" id="UP000472271"/>
    </source>
</evidence>
<reference evidence="2" key="2">
    <citation type="submission" date="2025-08" db="UniProtKB">
        <authorList>
            <consortium name="Ensembl"/>
        </authorList>
    </citation>
    <scope>IDENTIFICATION</scope>
</reference>
<dbReference type="Pfam" id="PF08069">
    <property type="entry name" value="Ribosomal_S13_N"/>
    <property type="match status" value="1"/>
</dbReference>
<evidence type="ECO:0000259" key="1">
    <source>
        <dbReference type="Pfam" id="PF08069"/>
    </source>
</evidence>
<dbReference type="InterPro" id="IPR012606">
    <property type="entry name" value="Ribosomal_uS15_N"/>
</dbReference>
<dbReference type="GO" id="GO:0006412">
    <property type="term" value="P:translation"/>
    <property type="evidence" value="ECO:0007669"/>
    <property type="project" value="InterPro"/>
</dbReference>
<proteinExistence type="predicted"/>
<feature type="domain" description="Small ribosomal subunit protein uS15 N-terminal" evidence="1">
    <location>
        <begin position="6"/>
        <end position="36"/>
    </location>
</feature>
<dbReference type="GO" id="GO:0003735">
    <property type="term" value="F:structural constituent of ribosome"/>
    <property type="evidence" value="ECO:0007669"/>
    <property type="project" value="InterPro"/>
</dbReference>
<reference evidence="2" key="1">
    <citation type="submission" date="2019-06" db="EMBL/GenBank/DDBJ databases">
        <authorList>
            <consortium name="Wellcome Sanger Institute Data Sharing"/>
        </authorList>
    </citation>
    <scope>NUCLEOTIDE SEQUENCE [LARGE SCALE GENOMIC DNA]</scope>
</reference>
<dbReference type="AlphaFoldDB" id="A0A673A781"/>
<dbReference type="GO" id="GO:0005840">
    <property type="term" value="C:ribosome"/>
    <property type="evidence" value="ECO:0007669"/>
    <property type="project" value="InterPro"/>
</dbReference>
<accession>A0A673A781</accession>
<dbReference type="Ensembl" id="ENSSORT00005026184.1">
    <property type="protein sequence ID" value="ENSSORP00005025425.1"/>
    <property type="gene ID" value="ENSSORG00005012237.1"/>
</dbReference>
<keyword evidence="3" id="KW-1185">Reference proteome</keyword>
<sequence length="44" mass="4934">DSCLSFRRKGLSQSALALQARVPTWLKLTSDDVKSRSSNWPKKA</sequence>
<reference evidence="2" key="3">
    <citation type="submission" date="2025-09" db="UniProtKB">
        <authorList>
            <consortium name="Ensembl"/>
        </authorList>
    </citation>
    <scope>IDENTIFICATION</scope>
</reference>
<dbReference type="InParanoid" id="A0A673A781"/>
<protein>
    <recommendedName>
        <fullName evidence="1">Small ribosomal subunit protein uS15 N-terminal domain-containing protein</fullName>
    </recommendedName>
</protein>
<evidence type="ECO:0000313" key="2">
    <source>
        <dbReference type="Ensembl" id="ENSSORP00005025425.1"/>
    </source>
</evidence>